<evidence type="ECO:0000313" key="2">
    <source>
        <dbReference type="EMBL" id="MPN03219.1"/>
    </source>
</evidence>
<protein>
    <submittedName>
        <fullName evidence="2">Uncharacterized protein</fullName>
    </submittedName>
</protein>
<accession>A0A645EPZ0</accession>
<keyword evidence="1" id="KW-0812">Transmembrane</keyword>
<dbReference type="EMBL" id="VSSQ01049146">
    <property type="protein sequence ID" value="MPN03219.1"/>
    <property type="molecule type" value="Genomic_DNA"/>
</dbReference>
<sequence length="73" mass="8020">MRQCVLLLSFATIICYGYALAGLGGFFLGKGNVLYIGLGLPGGTVCGILAIWLWKKYLHALQEENDLYKNAHK</sequence>
<reference evidence="2" key="1">
    <citation type="submission" date="2019-08" db="EMBL/GenBank/DDBJ databases">
        <authorList>
            <person name="Kucharzyk K."/>
            <person name="Murdoch R.W."/>
            <person name="Higgins S."/>
            <person name="Loffler F."/>
        </authorList>
    </citation>
    <scope>NUCLEOTIDE SEQUENCE</scope>
</reference>
<dbReference type="AlphaFoldDB" id="A0A645EPZ0"/>
<feature type="transmembrane region" description="Helical" evidence="1">
    <location>
        <begin position="35"/>
        <end position="54"/>
    </location>
</feature>
<comment type="caution">
    <text evidence="2">The sequence shown here is derived from an EMBL/GenBank/DDBJ whole genome shotgun (WGS) entry which is preliminary data.</text>
</comment>
<evidence type="ECO:0000256" key="1">
    <source>
        <dbReference type="SAM" id="Phobius"/>
    </source>
</evidence>
<keyword evidence="1" id="KW-1133">Transmembrane helix</keyword>
<gene>
    <name evidence="2" type="ORF">SDC9_150445</name>
</gene>
<proteinExistence type="predicted"/>
<organism evidence="2">
    <name type="scientific">bioreactor metagenome</name>
    <dbReference type="NCBI Taxonomy" id="1076179"/>
    <lineage>
        <taxon>unclassified sequences</taxon>
        <taxon>metagenomes</taxon>
        <taxon>ecological metagenomes</taxon>
    </lineage>
</organism>
<keyword evidence="1" id="KW-0472">Membrane</keyword>
<name>A0A645EPZ0_9ZZZZ</name>